<name>A0A9P6KDW7_9FUNG</name>
<accession>A0A9P6KDW7</accession>
<evidence type="ECO:0000313" key="2">
    <source>
        <dbReference type="Proteomes" id="UP000780801"/>
    </source>
</evidence>
<dbReference type="Proteomes" id="UP000780801">
    <property type="component" value="Unassembled WGS sequence"/>
</dbReference>
<gene>
    <name evidence="1" type="ORF">BGW38_001706</name>
</gene>
<dbReference type="AlphaFoldDB" id="A0A9P6KDW7"/>
<reference evidence="1" key="1">
    <citation type="journal article" date="2020" name="Fungal Divers.">
        <title>Resolving the Mortierellaceae phylogeny through synthesis of multi-gene phylogenetics and phylogenomics.</title>
        <authorList>
            <person name="Vandepol N."/>
            <person name="Liber J."/>
            <person name="Desiro A."/>
            <person name="Na H."/>
            <person name="Kennedy M."/>
            <person name="Barry K."/>
            <person name="Grigoriev I.V."/>
            <person name="Miller A.N."/>
            <person name="O'Donnell K."/>
            <person name="Stajich J.E."/>
            <person name="Bonito G."/>
        </authorList>
    </citation>
    <scope>NUCLEOTIDE SEQUENCE</scope>
    <source>
        <strain evidence="1">KOD1015</strain>
    </source>
</reference>
<organism evidence="1 2">
    <name type="scientific">Lunasporangiospora selenospora</name>
    <dbReference type="NCBI Taxonomy" id="979761"/>
    <lineage>
        <taxon>Eukaryota</taxon>
        <taxon>Fungi</taxon>
        <taxon>Fungi incertae sedis</taxon>
        <taxon>Mucoromycota</taxon>
        <taxon>Mortierellomycotina</taxon>
        <taxon>Mortierellomycetes</taxon>
        <taxon>Mortierellales</taxon>
        <taxon>Mortierellaceae</taxon>
        <taxon>Lunasporangiospora</taxon>
    </lineage>
</organism>
<sequence>MTPLDLPYRHIYELEVFDQDTGTIPKALDAISNSQPLLAKGWVPIEETAYAQDGKDLRRYSVKHSYEPYFRPLADACLYLDVLVHVVTNSPVPSYDMNSLVLPRMAVVLCQDMALIEEKLSEYHDRIISLCASDVGLSELGLHQLLSNSKVKNRSAQHNPSRSYVNQEVYEQQDLTPTIEKEIYGAIPAPCPELICPTHSTKILSETHASTSAVNSLVIARATVKSYLNQLGMKPKQPVIWDSTAKDINRRIGQESELDIQLYWLLTQSHIQDNTEQSKEIVISVRKAGSQKRIRTAVTIPQTHYTDLGSIPRRSIALRDESSLSSEAESTSDVSVVRSRKKCKVYRTPIIYESDSDD</sequence>
<proteinExistence type="predicted"/>
<evidence type="ECO:0000313" key="1">
    <source>
        <dbReference type="EMBL" id="KAF9581321.1"/>
    </source>
</evidence>
<comment type="caution">
    <text evidence="1">The sequence shown here is derived from an EMBL/GenBank/DDBJ whole genome shotgun (WGS) entry which is preliminary data.</text>
</comment>
<protein>
    <submittedName>
        <fullName evidence="1">Uncharacterized protein</fullName>
    </submittedName>
</protein>
<dbReference type="EMBL" id="JAABOA010001556">
    <property type="protein sequence ID" value="KAF9581321.1"/>
    <property type="molecule type" value="Genomic_DNA"/>
</dbReference>
<keyword evidence="2" id="KW-1185">Reference proteome</keyword>
<dbReference type="OrthoDB" id="2383717at2759"/>